<dbReference type="AlphaFoldDB" id="A0A0C9UES2"/>
<dbReference type="Proteomes" id="UP000054279">
    <property type="component" value="Unassembled WGS sequence"/>
</dbReference>
<dbReference type="EMBL" id="KN837333">
    <property type="protein sequence ID" value="KIJ27507.1"/>
    <property type="molecule type" value="Genomic_DNA"/>
</dbReference>
<evidence type="ECO:0000313" key="2">
    <source>
        <dbReference type="EMBL" id="KIJ27507.1"/>
    </source>
</evidence>
<proteinExistence type="predicted"/>
<keyword evidence="3" id="KW-1185">Reference proteome</keyword>
<protein>
    <submittedName>
        <fullName evidence="2">Uncharacterized protein</fullName>
    </submittedName>
</protein>
<reference evidence="2 3" key="1">
    <citation type="submission" date="2014-06" db="EMBL/GenBank/DDBJ databases">
        <title>Evolutionary Origins and Diversification of the Mycorrhizal Mutualists.</title>
        <authorList>
            <consortium name="DOE Joint Genome Institute"/>
            <consortium name="Mycorrhizal Genomics Consortium"/>
            <person name="Kohler A."/>
            <person name="Kuo A."/>
            <person name="Nagy L.G."/>
            <person name="Floudas D."/>
            <person name="Copeland A."/>
            <person name="Barry K.W."/>
            <person name="Cichocki N."/>
            <person name="Veneault-Fourrey C."/>
            <person name="LaButti K."/>
            <person name="Lindquist E.A."/>
            <person name="Lipzen A."/>
            <person name="Lundell T."/>
            <person name="Morin E."/>
            <person name="Murat C."/>
            <person name="Riley R."/>
            <person name="Ohm R."/>
            <person name="Sun H."/>
            <person name="Tunlid A."/>
            <person name="Henrissat B."/>
            <person name="Grigoriev I.V."/>
            <person name="Hibbett D.S."/>
            <person name="Martin F."/>
        </authorList>
    </citation>
    <scope>NUCLEOTIDE SEQUENCE [LARGE SCALE GENOMIC DNA]</scope>
    <source>
        <strain evidence="2 3">SS14</strain>
    </source>
</reference>
<name>A0A0C9UES2_SPHS4</name>
<evidence type="ECO:0000256" key="1">
    <source>
        <dbReference type="SAM" id="MobiDB-lite"/>
    </source>
</evidence>
<accession>A0A0C9UES2</accession>
<dbReference type="HOGENOM" id="CLU_1571632_0_0_1"/>
<evidence type="ECO:0000313" key="3">
    <source>
        <dbReference type="Proteomes" id="UP000054279"/>
    </source>
</evidence>
<gene>
    <name evidence="2" type="ORF">M422DRAFT_784876</name>
</gene>
<sequence>MLGSPILGSMVVARASEEHEGSGKATAAQDVDRGFTLEHLWLEQMRVAFEAARTTAECRTGDQEVKESGTRIGLLEQEKLIEGGVLPKSYAWAQPELVSAPLATPLPSTHSIPVYVPFPHYSQDSGDEIKFPADDGVMVTDTVPGVDAGEPVDVEQPTAGPSRTTHESDG</sequence>
<organism evidence="2 3">
    <name type="scientific">Sphaerobolus stellatus (strain SS14)</name>
    <dbReference type="NCBI Taxonomy" id="990650"/>
    <lineage>
        <taxon>Eukaryota</taxon>
        <taxon>Fungi</taxon>
        <taxon>Dikarya</taxon>
        <taxon>Basidiomycota</taxon>
        <taxon>Agaricomycotina</taxon>
        <taxon>Agaricomycetes</taxon>
        <taxon>Phallomycetidae</taxon>
        <taxon>Geastrales</taxon>
        <taxon>Sphaerobolaceae</taxon>
        <taxon>Sphaerobolus</taxon>
    </lineage>
</organism>
<feature type="region of interest" description="Disordered" evidence="1">
    <location>
        <begin position="131"/>
        <end position="170"/>
    </location>
</feature>